<dbReference type="GO" id="GO:0012505">
    <property type="term" value="C:endomembrane system"/>
    <property type="evidence" value="ECO:0007669"/>
    <property type="project" value="UniProtKB-ARBA"/>
</dbReference>
<dbReference type="PANTHER" id="PTHR10760:SF2">
    <property type="entry name" value="LD13476P-RELATED"/>
    <property type="match status" value="1"/>
</dbReference>
<dbReference type="GO" id="GO:0016887">
    <property type="term" value="F:ATP hydrolysis activity"/>
    <property type="evidence" value="ECO:0007669"/>
    <property type="project" value="InterPro"/>
</dbReference>
<name>A0A2G8K066_STIJA</name>
<accession>A0A2G8K066</accession>
<evidence type="ECO:0000313" key="3">
    <source>
        <dbReference type="EMBL" id="PIK41374.1"/>
    </source>
</evidence>
<organism evidence="3 4">
    <name type="scientific">Stichopus japonicus</name>
    <name type="common">Sea cucumber</name>
    <dbReference type="NCBI Taxonomy" id="307972"/>
    <lineage>
        <taxon>Eukaryota</taxon>
        <taxon>Metazoa</taxon>
        <taxon>Echinodermata</taxon>
        <taxon>Eleutherozoa</taxon>
        <taxon>Echinozoa</taxon>
        <taxon>Holothuroidea</taxon>
        <taxon>Aspidochirotacea</taxon>
        <taxon>Aspidochirotida</taxon>
        <taxon>Stichopodidae</taxon>
        <taxon>Apostichopus</taxon>
    </lineage>
</organism>
<dbReference type="Pfam" id="PF21376">
    <property type="entry name" value="TOR1A_C"/>
    <property type="match status" value="1"/>
</dbReference>
<dbReference type="Pfam" id="PF06309">
    <property type="entry name" value="Torsin"/>
    <property type="match status" value="1"/>
</dbReference>
<dbReference type="Proteomes" id="UP000230750">
    <property type="component" value="Unassembled WGS sequence"/>
</dbReference>
<dbReference type="GO" id="GO:0005524">
    <property type="term" value="F:ATP binding"/>
    <property type="evidence" value="ECO:0007669"/>
    <property type="project" value="InterPro"/>
</dbReference>
<dbReference type="InterPro" id="IPR049337">
    <property type="entry name" value="TOR1A_C"/>
</dbReference>
<dbReference type="InterPro" id="IPR010448">
    <property type="entry name" value="Torsin"/>
</dbReference>
<dbReference type="PANTHER" id="PTHR10760">
    <property type="entry name" value="TORSIN"/>
    <property type="match status" value="1"/>
</dbReference>
<sequence>MTWLPWFPYQSKVTNQFGHQVYIFLSSYKPLLYSKFILNTIFVAENLSVPDFKCLSQFLQSQTLIFSDFSSPALRGNLSSHLYGQHLVEDTLFRSLNGHVTYGSDKPLVFSFHGSCGTGKSFVSKLIAKSWFKRGIYSNFFNLMIGTKDFPFKSNTSMYKQYIQSKIEYQVRKCPHQLFVFKKWIFPPGLLNALTPFLTSYDVVDGVDYRKSIFILISNTGQGSINKLTKDNYIQKLSRESLTMKVIEEVLEEEIYQSSNTGLSNSKLIDKFYISYFLPFLPLEKTHVRKCIARTLRQRLGNSFQRDLVDDVMEELSFHDPDQNFSHKGCKNVDEKVNYILGRDVLKQKLEL</sequence>
<dbReference type="OrthoDB" id="19623at2759"/>
<dbReference type="SUPFAM" id="SSF52540">
    <property type="entry name" value="P-loop containing nucleoside triphosphate hydrolases"/>
    <property type="match status" value="1"/>
</dbReference>
<dbReference type="InterPro" id="IPR027417">
    <property type="entry name" value="P-loop_NTPase"/>
</dbReference>
<evidence type="ECO:0000259" key="2">
    <source>
        <dbReference type="Pfam" id="PF21376"/>
    </source>
</evidence>
<proteinExistence type="inferred from homology"/>
<evidence type="ECO:0000256" key="1">
    <source>
        <dbReference type="ARBA" id="ARBA00006235"/>
    </source>
</evidence>
<gene>
    <name evidence="3" type="ORF">BSL78_21784</name>
</gene>
<dbReference type="GO" id="GO:0005737">
    <property type="term" value="C:cytoplasm"/>
    <property type="evidence" value="ECO:0007669"/>
    <property type="project" value="UniProtKB-ARBA"/>
</dbReference>
<comment type="similarity">
    <text evidence="1">Belongs to the ClpA/ClpB family. Torsin subfamily.</text>
</comment>
<reference evidence="3 4" key="1">
    <citation type="journal article" date="2017" name="PLoS Biol.">
        <title>The sea cucumber genome provides insights into morphological evolution and visceral regeneration.</title>
        <authorList>
            <person name="Zhang X."/>
            <person name="Sun L."/>
            <person name="Yuan J."/>
            <person name="Sun Y."/>
            <person name="Gao Y."/>
            <person name="Zhang L."/>
            <person name="Li S."/>
            <person name="Dai H."/>
            <person name="Hamel J.F."/>
            <person name="Liu C."/>
            <person name="Yu Y."/>
            <person name="Liu S."/>
            <person name="Lin W."/>
            <person name="Guo K."/>
            <person name="Jin S."/>
            <person name="Xu P."/>
            <person name="Storey K.B."/>
            <person name="Huan P."/>
            <person name="Zhang T."/>
            <person name="Zhou Y."/>
            <person name="Zhang J."/>
            <person name="Lin C."/>
            <person name="Li X."/>
            <person name="Xing L."/>
            <person name="Huo D."/>
            <person name="Sun M."/>
            <person name="Wang L."/>
            <person name="Mercier A."/>
            <person name="Li F."/>
            <person name="Yang H."/>
            <person name="Xiang J."/>
        </authorList>
    </citation>
    <scope>NUCLEOTIDE SEQUENCE [LARGE SCALE GENOMIC DNA]</scope>
    <source>
        <strain evidence="3">Shaxun</strain>
        <tissue evidence="3">Muscle</tissue>
    </source>
</reference>
<evidence type="ECO:0000313" key="4">
    <source>
        <dbReference type="Proteomes" id="UP000230750"/>
    </source>
</evidence>
<dbReference type="EMBL" id="MRZV01001025">
    <property type="protein sequence ID" value="PIK41374.1"/>
    <property type="molecule type" value="Genomic_DNA"/>
</dbReference>
<dbReference type="AlphaFoldDB" id="A0A2G8K066"/>
<dbReference type="Gene3D" id="3.40.50.300">
    <property type="entry name" value="P-loop containing nucleotide triphosphate hydrolases"/>
    <property type="match status" value="1"/>
</dbReference>
<protein>
    <submittedName>
        <fullName evidence="3">Torsin-1B</fullName>
    </submittedName>
</protein>
<feature type="domain" description="Torsin-1A C-terminal" evidence="2">
    <location>
        <begin position="283"/>
        <end position="339"/>
    </location>
</feature>
<keyword evidence="4" id="KW-1185">Reference proteome</keyword>
<dbReference type="STRING" id="307972.A0A2G8K066"/>
<comment type="caution">
    <text evidence="3">The sequence shown here is derived from an EMBL/GenBank/DDBJ whole genome shotgun (WGS) entry which is preliminary data.</text>
</comment>